<reference evidence="2 3" key="2">
    <citation type="journal article" date="2019" name="G3 (Bethesda)">
        <title>Hybrid Assembly of the Genome of the Entomopathogenic Nematode Steinernema carpocapsae Identifies the X-Chromosome.</title>
        <authorList>
            <person name="Serra L."/>
            <person name="Macchietto M."/>
            <person name="Macias-Munoz A."/>
            <person name="McGill C.J."/>
            <person name="Rodriguez I.M."/>
            <person name="Rodriguez B."/>
            <person name="Murad R."/>
            <person name="Mortazavi A."/>
        </authorList>
    </citation>
    <scope>NUCLEOTIDE SEQUENCE [LARGE SCALE GENOMIC DNA]</scope>
    <source>
        <strain evidence="2 3">ALL</strain>
    </source>
</reference>
<sequence length="76" mass="7893">MNGFPSDLTLDAALDVPPVPEPPEPLFVNAVELAPLRRDLAAAAPPPQQESTTEDSGASTPKIPPDSRSDLCPSSS</sequence>
<dbReference type="Proteomes" id="UP000298663">
    <property type="component" value="Unassembled WGS sequence"/>
</dbReference>
<evidence type="ECO:0000313" key="2">
    <source>
        <dbReference type="EMBL" id="TKR93885.1"/>
    </source>
</evidence>
<name>A0A4V6A6A5_STECR</name>
<feature type="region of interest" description="Disordered" evidence="1">
    <location>
        <begin position="38"/>
        <end position="76"/>
    </location>
</feature>
<accession>A0A4V6A6A5</accession>
<feature type="region of interest" description="Disordered" evidence="1">
    <location>
        <begin position="1"/>
        <end position="23"/>
    </location>
</feature>
<evidence type="ECO:0000256" key="1">
    <source>
        <dbReference type="SAM" id="MobiDB-lite"/>
    </source>
</evidence>
<dbReference type="EMBL" id="AZBU02000002">
    <property type="protein sequence ID" value="TKR93885.1"/>
    <property type="molecule type" value="Genomic_DNA"/>
</dbReference>
<evidence type="ECO:0000313" key="3">
    <source>
        <dbReference type="Proteomes" id="UP000298663"/>
    </source>
</evidence>
<feature type="compositionally biased region" description="Polar residues" evidence="1">
    <location>
        <begin position="49"/>
        <end position="59"/>
    </location>
</feature>
<comment type="caution">
    <text evidence="2">The sequence shown here is derived from an EMBL/GenBank/DDBJ whole genome shotgun (WGS) entry which is preliminary data.</text>
</comment>
<keyword evidence="3" id="KW-1185">Reference proteome</keyword>
<proteinExistence type="predicted"/>
<reference evidence="2 3" key="1">
    <citation type="journal article" date="2015" name="Genome Biol.">
        <title>Comparative genomics of Steinernema reveals deeply conserved gene regulatory networks.</title>
        <authorList>
            <person name="Dillman A.R."/>
            <person name="Macchietto M."/>
            <person name="Porter C.F."/>
            <person name="Rogers A."/>
            <person name="Williams B."/>
            <person name="Antoshechkin I."/>
            <person name="Lee M.M."/>
            <person name="Goodwin Z."/>
            <person name="Lu X."/>
            <person name="Lewis E.E."/>
            <person name="Goodrich-Blair H."/>
            <person name="Stock S.P."/>
            <person name="Adams B.J."/>
            <person name="Sternberg P.W."/>
            <person name="Mortazavi A."/>
        </authorList>
    </citation>
    <scope>NUCLEOTIDE SEQUENCE [LARGE SCALE GENOMIC DNA]</scope>
    <source>
        <strain evidence="2 3">ALL</strain>
    </source>
</reference>
<gene>
    <name evidence="2" type="ORF">L596_008259</name>
</gene>
<protein>
    <submittedName>
        <fullName evidence="2">Uncharacterized protein</fullName>
    </submittedName>
</protein>
<organism evidence="2 3">
    <name type="scientific">Steinernema carpocapsae</name>
    <name type="common">Entomopathogenic nematode</name>
    <dbReference type="NCBI Taxonomy" id="34508"/>
    <lineage>
        <taxon>Eukaryota</taxon>
        <taxon>Metazoa</taxon>
        <taxon>Ecdysozoa</taxon>
        <taxon>Nematoda</taxon>
        <taxon>Chromadorea</taxon>
        <taxon>Rhabditida</taxon>
        <taxon>Tylenchina</taxon>
        <taxon>Panagrolaimomorpha</taxon>
        <taxon>Strongyloidoidea</taxon>
        <taxon>Steinernematidae</taxon>
        <taxon>Steinernema</taxon>
    </lineage>
</organism>
<dbReference type="AlphaFoldDB" id="A0A4V6A6A5"/>